<dbReference type="EMBL" id="JBHRXP010000003">
    <property type="protein sequence ID" value="MFC3580230.1"/>
    <property type="molecule type" value="Genomic_DNA"/>
</dbReference>
<feature type="region of interest" description="Disordered" evidence="1">
    <location>
        <begin position="55"/>
        <end position="112"/>
    </location>
</feature>
<protein>
    <submittedName>
        <fullName evidence="2">Uncharacterized protein</fullName>
    </submittedName>
</protein>
<evidence type="ECO:0000313" key="2">
    <source>
        <dbReference type="EMBL" id="MFC3580230.1"/>
    </source>
</evidence>
<keyword evidence="3" id="KW-1185">Reference proteome</keyword>
<dbReference type="RefSeq" id="WP_261295457.1">
    <property type="nucleotide sequence ID" value="NZ_JANQBK010000016.1"/>
</dbReference>
<gene>
    <name evidence="2" type="ORF">ACFONA_08645</name>
</gene>
<reference evidence="3" key="1">
    <citation type="journal article" date="2019" name="Int. J. Syst. Evol. Microbiol.">
        <title>The Global Catalogue of Microorganisms (GCM) 10K type strain sequencing project: providing services to taxonomists for standard genome sequencing and annotation.</title>
        <authorList>
            <consortium name="The Broad Institute Genomics Platform"/>
            <consortium name="The Broad Institute Genome Sequencing Center for Infectious Disease"/>
            <person name="Wu L."/>
            <person name="Ma J."/>
        </authorList>
    </citation>
    <scope>NUCLEOTIDE SEQUENCE [LARGE SCALE GENOMIC DNA]</scope>
    <source>
        <strain evidence="3">KCTC 42739</strain>
    </source>
</reference>
<comment type="caution">
    <text evidence="2">The sequence shown here is derived from an EMBL/GenBank/DDBJ whole genome shotgun (WGS) entry which is preliminary data.</text>
</comment>
<evidence type="ECO:0000313" key="3">
    <source>
        <dbReference type="Proteomes" id="UP001595713"/>
    </source>
</evidence>
<name>A0ABV7SVT8_9SPHN</name>
<evidence type="ECO:0000256" key="1">
    <source>
        <dbReference type="SAM" id="MobiDB-lite"/>
    </source>
</evidence>
<organism evidence="2 3">
    <name type="scientific">Sphingomonas hylomeconis</name>
    <dbReference type="NCBI Taxonomy" id="1395958"/>
    <lineage>
        <taxon>Bacteria</taxon>
        <taxon>Pseudomonadati</taxon>
        <taxon>Pseudomonadota</taxon>
        <taxon>Alphaproteobacteria</taxon>
        <taxon>Sphingomonadales</taxon>
        <taxon>Sphingomonadaceae</taxon>
        <taxon>Sphingomonas</taxon>
    </lineage>
</organism>
<feature type="compositionally biased region" description="Polar residues" evidence="1">
    <location>
        <begin position="88"/>
        <end position="97"/>
    </location>
</feature>
<sequence>MPDLAKARIVLGQSNHGRSIRSAAASATSTNGRWPVASINVDSVITRQHAVNTAHASSAVAMRTMPRRRRHKANQTMNAKMPPAMPNSADTSLNPETTRPIGMVSADNARKM</sequence>
<dbReference type="Proteomes" id="UP001595713">
    <property type="component" value="Unassembled WGS sequence"/>
</dbReference>
<proteinExistence type="predicted"/>
<accession>A0ABV7SVT8</accession>